<accession>A0A6P0DTA9</accession>
<keyword evidence="1" id="KW-0808">Transferase</keyword>
<sequence length="65" mass="6694">MIPEAATATPAPLALWVVPVADLGGVARHVLDVARVGLPGLRLAVLCPEGPLAERLREQGAAVFT</sequence>
<name>A0A6P0DTA9_RHILE</name>
<feature type="non-terminal residue" evidence="1">
    <location>
        <position position="65"/>
    </location>
</feature>
<comment type="caution">
    <text evidence="1">The sequence shown here is derived from an EMBL/GenBank/DDBJ whole genome shotgun (WGS) entry which is preliminary data.</text>
</comment>
<dbReference type="Proteomes" id="UP000471409">
    <property type="component" value="Unassembled WGS sequence"/>
</dbReference>
<gene>
    <name evidence="1" type="ORF">GUK36_43350</name>
</gene>
<dbReference type="GO" id="GO:0016740">
    <property type="term" value="F:transferase activity"/>
    <property type="evidence" value="ECO:0007669"/>
    <property type="project" value="UniProtKB-KW"/>
</dbReference>
<proteinExistence type="predicted"/>
<evidence type="ECO:0000313" key="2">
    <source>
        <dbReference type="Proteomes" id="UP000471409"/>
    </source>
</evidence>
<dbReference type="AlphaFoldDB" id="A0A6P0DTA9"/>
<dbReference type="RefSeq" id="WP_204347922.1">
    <property type="nucleotide sequence ID" value="NZ_WXXP01001170.1"/>
</dbReference>
<organism evidence="1 2">
    <name type="scientific">Rhizobium leguminosarum</name>
    <dbReference type="NCBI Taxonomy" id="384"/>
    <lineage>
        <taxon>Bacteria</taxon>
        <taxon>Pseudomonadati</taxon>
        <taxon>Pseudomonadota</taxon>
        <taxon>Alphaproteobacteria</taxon>
        <taxon>Hyphomicrobiales</taxon>
        <taxon>Rhizobiaceae</taxon>
        <taxon>Rhizobium/Agrobacterium group</taxon>
        <taxon>Rhizobium</taxon>
    </lineage>
</organism>
<protein>
    <submittedName>
        <fullName evidence="1">Glycosyltransferase family 1 protein</fullName>
    </submittedName>
</protein>
<evidence type="ECO:0000313" key="1">
    <source>
        <dbReference type="EMBL" id="NEK56064.1"/>
    </source>
</evidence>
<reference evidence="1 2" key="1">
    <citation type="submission" date="2020-01" db="EMBL/GenBank/DDBJ databases">
        <title>Rhizobium genotypes associated with high levels of biological nitrogen fixation by grain legumes in a temperate-maritime cropping system.</title>
        <authorList>
            <person name="Maluk M."/>
            <person name="Francesc Ferrando Molina F."/>
            <person name="Lopez Del Egido L."/>
            <person name="Lafos M."/>
            <person name="Langarica-Fuentes A."/>
            <person name="Gebre Yohannes G."/>
            <person name="Young M.W."/>
            <person name="Martin P."/>
            <person name="Gantlett R."/>
            <person name="Kenicer G."/>
            <person name="Hawes C."/>
            <person name="Begg G.S."/>
            <person name="Quilliam R.S."/>
            <person name="Squire G.R."/>
            <person name="Poole P.S."/>
            <person name="Young P.W."/>
            <person name="Iannetta P.M."/>
            <person name="James E.K."/>
        </authorList>
    </citation>
    <scope>NUCLEOTIDE SEQUENCE [LARGE SCALE GENOMIC DNA]</scope>
    <source>
        <strain evidence="1 2">JHI944</strain>
    </source>
</reference>
<dbReference type="EMBL" id="WXXP01001170">
    <property type="protein sequence ID" value="NEK56064.1"/>
    <property type="molecule type" value="Genomic_DNA"/>
</dbReference>